<reference evidence="2 3" key="1">
    <citation type="journal article" date="2010" name="Nature">
        <title>The Ectocarpus genome and the independent evolution of multicellularity in brown algae.</title>
        <authorList>
            <person name="Cock J.M."/>
            <person name="Sterck L."/>
            <person name="Rouze P."/>
            <person name="Scornet D."/>
            <person name="Allen A.E."/>
            <person name="Amoutzias G."/>
            <person name="Anthouard V."/>
            <person name="Artiguenave F."/>
            <person name="Aury J.M."/>
            <person name="Badger J.H."/>
            <person name="Beszteri B."/>
            <person name="Billiau K."/>
            <person name="Bonnet E."/>
            <person name="Bothwell J.H."/>
            <person name="Bowler C."/>
            <person name="Boyen C."/>
            <person name="Brownlee C."/>
            <person name="Carrano C.J."/>
            <person name="Charrier B."/>
            <person name="Cho G.Y."/>
            <person name="Coelho S.M."/>
            <person name="Collen J."/>
            <person name="Corre E."/>
            <person name="Da Silva C."/>
            <person name="Delage L."/>
            <person name="Delaroque N."/>
            <person name="Dittami S.M."/>
            <person name="Doulbeau S."/>
            <person name="Elias M."/>
            <person name="Farnham G."/>
            <person name="Gachon C.M."/>
            <person name="Gschloessl B."/>
            <person name="Heesch S."/>
            <person name="Jabbari K."/>
            <person name="Jubin C."/>
            <person name="Kawai H."/>
            <person name="Kimura K."/>
            <person name="Kloareg B."/>
            <person name="Kupper F.C."/>
            <person name="Lang D."/>
            <person name="Le Bail A."/>
            <person name="Leblanc C."/>
            <person name="Lerouge P."/>
            <person name="Lohr M."/>
            <person name="Lopez P.J."/>
            <person name="Martens C."/>
            <person name="Maumus F."/>
            <person name="Michel G."/>
            <person name="Miranda-Saavedra D."/>
            <person name="Morales J."/>
            <person name="Moreau H."/>
            <person name="Motomura T."/>
            <person name="Nagasato C."/>
            <person name="Napoli C.A."/>
            <person name="Nelson D.R."/>
            <person name="Nyvall-Collen P."/>
            <person name="Peters A.F."/>
            <person name="Pommier C."/>
            <person name="Potin P."/>
            <person name="Poulain J."/>
            <person name="Quesneville H."/>
            <person name="Read B."/>
            <person name="Rensing S.A."/>
            <person name="Ritter A."/>
            <person name="Rousvoal S."/>
            <person name="Samanta M."/>
            <person name="Samson G."/>
            <person name="Schroeder D.C."/>
            <person name="Segurens B."/>
            <person name="Strittmatter M."/>
            <person name="Tonon T."/>
            <person name="Tregear J.W."/>
            <person name="Valentin K."/>
            <person name="von Dassow P."/>
            <person name="Yamagishi T."/>
            <person name="Van de Peer Y."/>
            <person name="Wincker P."/>
        </authorList>
    </citation>
    <scope>NUCLEOTIDE SEQUENCE [LARGE SCALE GENOMIC DNA]</scope>
    <source>
        <strain evidence="3">Ec32 / CCAP1310/4</strain>
    </source>
</reference>
<dbReference type="OrthoDB" id="10563901at2759"/>
<gene>
    <name evidence="2" type="ORF">Esi_0321_0021</name>
</gene>
<dbReference type="EMBL" id="FN649760">
    <property type="protein sequence ID" value="CBN79661.1"/>
    <property type="molecule type" value="Genomic_DNA"/>
</dbReference>
<evidence type="ECO:0000256" key="1">
    <source>
        <dbReference type="SAM" id="MobiDB-lite"/>
    </source>
</evidence>
<evidence type="ECO:0000313" key="3">
    <source>
        <dbReference type="Proteomes" id="UP000002630"/>
    </source>
</evidence>
<accession>D8LL44</accession>
<feature type="region of interest" description="Disordered" evidence="1">
    <location>
        <begin position="81"/>
        <end position="107"/>
    </location>
</feature>
<keyword evidence="3" id="KW-1185">Reference proteome</keyword>
<proteinExistence type="predicted"/>
<protein>
    <submittedName>
        <fullName evidence="2">Uncharacterized protein</fullName>
    </submittedName>
</protein>
<dbReference type="AlphaFoldDB" id="D8LL44"/>
<feature type="region of interest" description="Disordered" evidence="1">
    <location>
        <begin position="171"/>
        <end position="209"/>
    </location>
</feature>
<evidence type="ECO:0000313" key="2">
    <source>
        <dbReference type="EMBL" id="CBN79661.1"/>
    </source>
</evidence>
<feature type="region of interest" description="Disordered" evidence="1">
    <location>
        <begin position="119"/>
        <end position="156"/>
    </location>
</feature>
<dbReference type="InParanoid" id="D8LL44"/>
<name>D8LL44_ECTSI</name>
<sequence>MRPRLQLRRRSTPALLRAEASTALAVHRKQVKHLQALSTAPAHDPALPVAEGKTVSDAAAAASGGNSPRAPAATTAGFELQKGDFPQLPSLKGETASPGRRSRTPPALITVGYVTPAEAGERAGDTPASDTPAAPTADTVAAAETASAAGVEPPPLHALRMTDSEKAQLIKQQQAEQRGWHERDAEDLAAEAAAGGDGAGGVTAPPTAREVHAAAERAVQRAQAVEVEARDAK</sequence>
<organism evidence="2 3">
    <name type="scientific">Ectocarpus siliculosus</name>
    <name type="common">Brown alga</name>
    <name type="synonym">Conferva siliculosa</name>
    <dbReference type="NCBI Taxonomy" id="2880"/>
    <lineage>
        <taxon>Eukaryota</taxon>
        <taxon>Sar</taxon>
        <taxon>Stramenopiles</taxon>
        <taxon>Ochrophyta</taxon>
        <taxon>PX clade</taxon>
        <taxon>Phaeophyceae</taxon>
        <taxon>Ectocarpales</taxon>
        <taxon>Ectocarpaceae</taxon>
        <taxon>Ectocarpus</taxon>
    </lineage>
</organism>
<dbReference type="Proteomes" id="UP000002630">
    <property type="component" value="Unassembled WGS sequence"/>
</dbReference>
<feature type="compositionally biased region" description="Low complexity" evidence="1">
    <location>
        <begin position="125"/>
        <end position="151"/>
    </location>
</feature>